<dbReference type="EMBL" id="JAFBEB010000016">
    <property type="protein sequence ID" value="MBM7591871.1"/>
    <property type="molecule type" value="Genomic_DNA"/>
</dbReference>
<comment type="caution">
    <text evidence="1">The sequence shown here is derived from an EMBL/GenBank/DDBJ whole genome shotgun (WGS) entry which is preliminary data.</text>
</comment>
<protein>
    <submittedName>
        <fullName evidence="1">Uncharacterized protein</fullName>
    </submittedName>
</protein>
<reference evidence="1" key="1">
    <citation type="submission" date="2021-01" db="EMBL/GenBank/DDBJ databases">
        <title>Genomic Encyclopedia of Type Strains, Phase IV (KMG-IV): sequencing the most valuable type-strain genomes for metagenomic binning, comparative biology and taxonomic classification.</title>
        <authorList>
            <person name="Goeker M."/>
        </authorList>
    </citation>
    <scope>NUCLEOTIDE SEQUENCE</scope>
    <source>
        <strain evidence="1">DSM 25523</strain>
    </source>
</reference>
<sequence>MKNQYLPQSTLQEARDLVYQGKGSIIPLYRNHFDWDSLWAARFTDTHEGVPDVLDLIAFSDPEEKRYLIEMHLGTKELPEEMVTKIRDKKLFLVLAIKGTYSSSKLEFLVWIDHLERPMFIDPVYDRHQICTYVLSGEMRRSFHFQRCIRR</sequence>
<evidence type="ECO:0000313" key="2">
    <source>
        <dbReference type="Proteomes" id="UP000717624"/>
    </source>
</evidence>
<dbReference type="AlphaFoldDB" id="A0A939BWK3"/>
<organism evidence="1 2">
    <name type="scientific">Brevibacillus fulvus</name>
    <dbReference type="NCBI Taxonomy" id="1125967"/>
    <lineage>
        <taxon>Bacteria</taxon>
        <taxon>Bacillati</taxon>
        <taxon>Bacillota</taxon>
        <taxon>Bacilli</taxon>
        <taxon>Bacillales</taxon>
        <taxon>Paenibacillaceae</taxon>
        <taxon>Brevibacillus</taxon>
    </lineage>
</organism>
<accession>A0A939BWK3</accession>
<evidence type="ECO:0000313" key="1">
    <source>
        <dbReference type="EMBL" id="MBM7591871.1"/>
    </source>
</evidence>
<dbReference type="RefSeq" id="WP_204519541.1">
    <property type="nucleotide sequence ID" value="NZ_BAABIN010000017.1"/>
</dbReference>
<dbReference type="Proteomes" id="UP000717624">
    <property type="component" value="Unassembled WGS sequence"/>
</dbReference>
<gene>
    <name evidence="1" type="ORF">JOD01_003523</name>
</gene>
<proteinExistence type="predicted"/>
<keyword evidence="2" id="KW-1185">Reference proteome</keyword>
<name>A0A939BWK3_9BACL</name>